<keyword evidence="3" id="KW-0028">Amino-acid biosynthesis</keyword>
<dbReference type="PANTHER" id="PTHR11645">
    <property type="entry name" value="PYRROLINE-5-CARBOXYLATE REDUCTASE"/>
    <property type="match status" value="1"/>
</dbReference>
<evidence type="ECO:0000256" key="2">
    <source>
        <dbReference type="ARBA" id="ARBA00022490"/>
    </source>
</evidence>
<dbReference type="PANTHER" id="PTHR11645:SF62">
    <property type="entry name" value="PYRROLINE-5-CARBOXYLATE REDUCTASE"/>
    <property type="match status" value="1"/>
</dbReference>
<protein>
    <recommendedName>
        <fullName evidence="5">Pyrroline-5-carboxylate reductase catalytic N-terminal domain-containing protein</fullName>
    </recommendedName>
</protein>
<name>A0A1X7UBY2_AMPQE</name>
<dbReference type="OMA" id="DINACKM"/>
<dbReference type="EnsemblMetazoa" id="Aqu2.1.25000_001">
    <property type="protein sequence ID" value="Aqu2.1.25000_001"/>
    <property type="gene ID" value="Aqu2.1.25000"/>
</dbReference>
<evidence type="ECO:0000259" key="5">
    <source>
        <dbReference type="Pfam" id="PF03807"/>
    </source>
</evidence>
<dbReference type="InterPro" id="IPR028939">
    <property type="entry name" value="P5C_Rdtase_cat_N"/>
</dbReference>
<dbReference type="OrthoDB" id="10263291at2759"/>
<keyword evidence="2" id="KW-0963">Cytoplasm</keyword>
<dbReference type="GO" id="GO:0004735">
    <property type="term" value="F:pyrroline-5-carboxylate reductase activity"/>
    <property type="evidence" value="ECO:0007669"/>
    <property type="project" value="TreeGrafter"/>
</dbReference>
<dbReference type="SUPFAM" id="SSF51735">
    <property type="entry name" value="NAD(P)-binding Rossmann-fold domains"/>
    <property type="match status" value="1"/>
</dbReference>
<dbReference type="InParanoid" id="A0A1X7UBY2"/>
<dbReference type="AlphaFoldDB" id="A0A1X7UBY2"/>
<evidence type="ECO:0000313" key="6">
    <source>
        <dbReference type="EnsemblMetazoa" id="Aqu2.1.25000_001"/>
    </source>
</evidence>
<evidence type="ECO:0000256" key="4">
    <source>
        <dbReference type="ARBA" id="ARBA00022650"/>
    </source>
</evidence>
<proteinExistence type="inferred from homology"/>
<dbReference type="Gene3D" id="3.40.50.720">
    <property type="entry name" value="NAD(P)-binding Rossmann-like Domain"/>
    <property type="match status" value="1"/>
</dbReference>
<dbReference type="STRING" id="400682.A0A1X7UBY2"/>
<sequence length="172" mass="18264">MSLGVSSIGFLGAGKIASALARGFLAAGLISKDRITASAPSRKDLEKIEDLGINVTESNEETAKNSEVLLVAVKPHVVPKVLKEVSPCITKDHLIVSVAAGVTIETIEKNLPDNTRVIRCMPNTPVVVRNGVTIYSQGTAVQEGDKNLVHQLLMSVGICHEMDDVLIRDALG</sequence>
<dbReference type="Pfam" id="PF03807">
    <property type="entry name" value="F420_oxidored"/>
    <property type="match status" value="1"/>
</dbReference>
<dbReference type="eggNOG" id="KOG3124">
    <property type="taxonomic scope" value="Eukaryota"/>
</dbReference>
<comment type="similarity">
    <text evidence="1">Belongs to the pyrroline-5-carboxylate reductase family.</text>
</comment>
<dbReference type="FunFam" id="3.40.50.720:FF:000190">
    <property type="entry name" value="Pyrroline-5-carboxylate reductase"/>
    <property type="match status" value="1"/>
</dbReference>
<organism evidence="6">
    <name type="scientific">Amphimedon queenslandica</name>
    <name type="common">Sponge</name>
    <dbReference type="NCBI Taxonomy" id="400682"/>
    <lineage>
        <taxon>Eukaryota</taxon>
        <taxon>Metazoa</taxon>
        <taxon>Porifera</taxon>
        <taxon>Demospongiae</taxon>
        <taxon>Heteroscleromorpha</taxon>
        <taxon>Haplosclerida</taxon>
        <taxon>Niphatidae</taxon>
        <taxon>Amphimedon</taxon>
    </lineage>
</organism>
<feature type="domain" description="Pyrroline-5-carboxylate reductase catalytic N-terminal" evidence="5">
    <location>
        <begin position="8"/>
        <end position="101"/>
    </location>
</feature>
<accession>A0A1X7UBY2</accession>
<evidence type="ECO:0000256" key="1">
    <source>
        <dbReference type="ARBA" id="ARBA00005525"/>
    </source>
</evidence>
<evidence type="ECO:0000256" key="3">
    <source>
        <dbReference type="ARBA" id="ARBA00022605"/>
    </source>
</evidence>
<dbReference type="GO" id="GO:0055129">
    <property type="term" value="P:L-proline biosynthetic process"/>
    <property type="evidence" value="ECO:0007669"/>
    <property type="project" value="TreeGrafter"/>
</dbReference>
<reference evidence="6" key="1">
    <citation type="submission" date="2017-05" db="UniProtKB">
        <authorList>
            <consortium name="EnsemblMetazoa"/>
        </authorList>
    </citation>
    <scope>IDENTIFICATION</scope>
</reference>
<dbReference type="InterPro" id="IPR036291">
    <property type="entry name" value="NAD(P)-bd_dom_sf"/>
</dbReference>
<keyword evidence="4" id="KW-0641">Proline biosynthesis</keyword>